<dbReference type="GO" id="GO:0005524">
    <property type="term" value="F:ATP binding"/>
    <property type="evidence" value="ECO:0007669"/>
    <property type="project" value="UniProtKB-KW"/>
</dbReference>
<keyword evidence="5" id="KW-0547">Nucleotide-binding</keyword>
<evidence type="ECO:0000256" key="4">
    <source>
        <dbReference type="ARBA" id="ARBA00022679"/>
    </source>
</evidence>
<feature type="domain" description="PAS" evidence="13">
    <location>
        <begin position="13"/>
        <end position="86"/>
    </location>
</feature>
<comment type="catalytic activity">
    <reaction evidence="1">
        <text>ATP + protein L-histidine = ADP + protein N-phospho-L-histidine.</text>
        <dbReference type="EC" id="2.7.13.3"/>
    </reaction>
</comment>
<evidence type="ECO:0000256" key="3">
    <source>
        <dbReference type="ARBA" id="ARBA00022553"/>
    </source>
</evidence>
<dbReference type="Pfam" id="PF00989">
    <property type="entry name" value="PAS"/>
    <property type="match status" value="1"/>
</dbReference>
<dbReference type="EMBL" id="LR536450">
    <property type="protein sequence ID" value="VFU10674.1"/>
    <property type="molecule type" value="Genomic_DNA"/>
</dbReference>
<keyword evidence="8" id="KW-0902">Two-component regulatory system</keyword>
<keyword evidence="7" id="KW-0067">ATP-binding</keyword>
<dbReference type="InterPro" id="IPR035965">
    <property type="entry name" value="PAS-like_dom_sf"/>
</dbReference>
<accession>A0A4U8Z583</accession>
<evidence type="ECO:0000256" key="1">
    <source>
        <dbReference type="ARBA" id="ARBA00000085"/>
    </source>
</evidence>
<dbReference type="PROSITE" id="PS50110">
    <property type="entry name" value="RESPONSE_REGULATORY"/>
    <property type="match status" value="1"/>
</dbReference>
<dbReference type="CDD" id="cd00130">
    <property type="entry name" value="PAS"/>
    <property type="match status" value="2"/>
</dbReference>
<evidence type="ECO:0000256" key="8">
    <source>
        <dbReference type="ARBA" id="ARBA00023012"/>
    </source>
</evidence>
<evidence type="ECO:0000256" key="6">
    <source>
        <dbReference type="ARBA" id="ARBA00022777"/>
    </source>
</evidence>
<dbReference type="InterPro" id="IPR005467">
    <property type="entry name" value="His_kinase_dom"/>
</dbReference>
<dbReference type="InterPro" id="IPR003661">
    <property type="entry name" value="HisK_dim/P_dom"/>
</dbReference>
<dbReference type="PROSITE" id="PS50109">
    <property type="entry name" value="HIS_KIN"/>
    <property type="match status" value="1"/>
</dbReference>
<dbReference type="InterPro" id="IPR036097">
    <property type="entry name" value="HisK_dim/P_sf"/>
</dbReference>
<evidence type="ECO:0000256" key="7">
    <source>
        <dbReference type="ARBA" id="ARBA00022840"/>
    </source>
</evidence>
<feature type="domain" description="PAS" evidence="13">
    <location>
        <begin position="141"/>
        <end position="214"/>
    </location>
</feature>
<keyword evidence="6 15" id="KW-0418">Kinase</keyword>
<dbReference type="InterPro" id="IPR004358">
    <property type="entry name" value="Sig_transdc_His_kin-like_C"/>
</dbReference>
<evidence type="ECO:0000259" key="14">
    <source>
        <dbReference type="PROSITE" id="PS50113"/>
    </source>
</evidence>
<name>A0A4U8Z583_METTU</name>
<dbReference type="SUPFAM" id="SSF47384">
    <property type="entry name" value="Homodimeric domain of signal transducing histidine kinase"/>
    <property type="match status" value="1"/>
</dbReference>
<dbReference type="SUPFAM" id="SSF55785">
    <property type="entry name" value="PYP-like sensor domain (PAS domain)"/>
    <property type="match status" value="2"/>
</dbReference>
<evidence type="ECO:0000259" key="13">
    <source>
        <dbReference type="PROSITE" id="PS50112"/>
    </source>
</evidence>
<feature type="domain" description="PAC" evidence="14">
    <location>
        <begin position="216"/>
        <end position="268"/>
    </location>
</feature>
<evidence type="ECO:0000256" key="9">
    <source>
        <dbReference type="PROSITE-ProRule" id="PRU00169"/>
    </source>
</evidence>
<feature type="modified residue" description="4-aspartylphosphate" evidence="9">
    <location>
        <position position="582"/>
    </location>
</feature>
<dbReference type="PROSITE" id="PS50112">
    <property type="entry name" value="PAS"/>
    <property type="match status" value="2"/>
</dbReference>
<dbReference type="AlphaFoldDB" id="A0A4U8Z583"/>
<protein>
    <recommendedName>
        <fullName evidence="2">histidine kinase</fullName>
        <ecNumber evidence="2">2.7.13.3</ecNumber>
    </recommendedName>
</protein>
<dbReference type="PRINTS" id="PR00344">
    <property type="entry name" value="BCTRLSENSOR"/>
</dbReference>
<organism evidence="15 16">
    <name type="scientific">Methylocella tundrae</name>
    <dbReference type="NCBI Taxonomy" id="227605"/>
    <lineage>
        <taxon>Bacteria</taxon>
        <taxon>Pseudomonadati</taxon>
        <taxon>Pseudomonadota</taxon>
        <taxon>Alphaproteobacteria</taxon>
        <taxon>Hyphomicrobiales</taxon>
        <taxon>Beijerinckiaceae</taxon>
        <taxon>Methylocella</taxon>
    </lineage>
</organism>
<evidence type="ECO:0000259" key="12">
    <source>
        <dbReference type="PROSITE" id="PS50110"/>
    </source>
</evidence>
<dbReference type="NCBIfam" id="TIGR00229">
    <property type="entry name" value="sensory_box"/>
    <property type="match status" value="2"/>
</dbReference>
<proteinExistence type="predicted"/>
<dbReference type="SMART" id="SM00387">
    <property type="entry name" value="HATPase_c"/>
    <property type="match status" value="1"/>
</dbReference>
<dbReference type="Gene3D" id="1.10.287.130">
    <property type="match status" value="1"/>
</dbReference>
<dbReference type="GO" id="GO:0006355">
    <property type="term" value="P:regulation of DNA-templated transcription"/>
    <property type="evidence" value="ECO:0007669"/>
    <property type="project" value="InterPro"/>
</dbReference>
<dbReference type="SUPFAM" id="SSF52172">
    <property type="entry name" value="CheY-like"/>
    <property type="match status" value="1"/>
</dbReference>
<feature type="coiled-coil region" evidence="10">
    <location>
        <begin position="252"/>
        <end position="279"/>
    </location>
</feature>
<dbReference type="InterPro" id="IPR013767">
    <property type="entry name" value="PAS_fold"/>
</dbReference>
<dbReference type="PROSITE" id="PS50113">
    <property type="entry name" value="PAC"/>
    <property type="match status" value="2"/>
</dbReference>
<dbReference type="SMART" id="SM00086">
    <property type="entry name" value="PAC"/>
    <property type="match status" value="2"/>
</dbReference>
<dbReference type="Pfam" id="PF00072">
    <property type="entry name" value="Response_reg"/>
    <property type="match status" value="1"/>
</dbReference>
<evidence type="ECO:0000313" key="16">
    <source>
        <dbReference type="Proteomes" id="UP000294360"/>
    </source>
</evidence>
<dbReference type="InterPro" id="IPR000700">
    <property type="entry name" value="PAS-assoc_C"/>
</dbReference>
<dbReference type="SUPFAM" id="SSF55874">
    <property type="entry name" value="ATPase domain of HSP90 chaperone/DNA topoisomerase II/histidine kinase"/>
    <property type="match status" value="1"/>
</dbReference>
<evidence type="ECO:0000259" key="11">
    <source>
        <dbReference type="PROSITE" id="PS50109"/>
    </source>
</evidence>
<dbReference type="SMART" id="SM00448">
    <property type="entry name" value="REC"/>
    <property type="match status" value="1"/>
</dbReference>
<dbReference type="InterPro" id="IPR003594">
    <property type="entry name" value="HATPase_dom"/>
</dbReference>
<reference evidence="15 16" key="1">
    <citation type="submission" date="2019-03" db="EMBL/GenBank/DDBJ databases">
        <authorList>
            <person name="Kox A.R. M."/>
        </authorList>
    </citation>
    <scope>NUCLEOTIDE SEQUENCE [LARGE SCALE GENOMIC DNA]</scope>
    <source>
        <strain evidence="15">MTUNDRAET4 annotated genome</strain>
    </source>
</reference>
<evidence type="ECO:0000313" key="15">
    <source>
        <dbReference type="EMBL" id="VFU10674.1"/>
    </source>
</evidence>
<gene>
    <name evidence="15" type="ORF">MTUNDRAET4_3793</name>
</gene>
<dbReference type="Gene3D" id="3.30.450.20">
    <property type="entry name" value="PAS domain"/>
    <property type="match status" value="2"/>
</dbReference>
<dbReference type="InterPro" id="IPR000014">
    <property type="entry name" value="PAS"/>
</dbReference>
<sequence>MDNLERFDASAMDDGRYRLLVNAVTDYAIFMLDPEGVVTSWNPGAQRFKGYEASEILGENFSRFYVEEDRRAGLPRRALDTAAREGKFETEGWRVRKDGARFWAHVVIDPIRGPSGELLGFTKITRDLTERKFAEETLKRSEEQFRILVQSVTDYSIFMLDSEGHVSSWNLGAERIKGYLREEVIGEHFSKFYTPEDLEKGEPQRAIETAAREGRFEKEGWRVRKDGTRFWANVVIDAIRDENGAVIGFAKITRDITERREAQRAIEEAREALFQSQKMDAIGQLTGGVAHDFNNLLMAILGSLELVRKRLPDEPKFTSLIDNAMQAAQRGASLTQRMLAFARRQELKPEPVDLPTLVRGMTDLLQRSLGPAMSIETRFPLALPSVQADTNQLELSLLNLAVNARDAMPEGGVIIIAARAETVSGASQNGLAGGAYVCLSVTDTGEGMDEATLSRAMEPFFTTKGIGKGTGLGLPMVHGLAEQSGGRLALKSQKGKGTTAELWLPVAQRAAAPASDDEQPPTLENSREVSRLVVVAVDDDPLVLTNTAAMLADLGHTVFEASGGRQALSILRRESVDLVITDQAMPRMTGTQLADAIRAEWPALPVVLATGYAELSSADTVHLPRLSKPFRQDDLMRAIADALAANRRRVDR</sequence>
<dbReference type="Pfam" id="PF02518">
    <property type="entry name" value="HATPase_c"/>
    <property type="match status" value="1"/>
</dbReference>
<feature type="domain" description="Response regulatory" evidence="12">
    <location>
        <begin position="533"/>
        <end position="643"/>
    </location>
</feature>
<dbReference type="PANTHER" id="PTHR43065">
    <property type="entry name" value="SENSOR HISTIDINE KINASE"/>
    <property type="match status" value="1"/>
</dbReference>
<keyword evidence="10" id="KW-0175">Coiled coil</keyword>
<dbReference type="InterPro" id="IPR011006">
    <property type="entry name" value="CheY-like_superfamily"/>
</dbReference>
<dbReference type="KEGG" id="mtun:MTUNDRAET4_3793"/>
<feature type="domain" description="PAC" evidence="14">
    <location>
        <begin position="88"/>
        <end position="140"/>
    </location>
</feature>
<dbReference type="OrthoDB" id="9796100at2"/>
<dbReference type="GO" id="GO:0000155">
    <property type="term" value="F:phosphorelay sensor kinase activity"/>
    <property type="evidence" value="ECO:0007669"/>
    <property type="project" value="InterPro"/>
</dbReference>
<dbReference type="RefSeq" id="WP_134491489.1">
    <property type="nucleotide sequence ID" value="NZ_CP139089.1"/>
</dbReference>
<dbReference type="EC" id="2.7.13.3" evidence="2"/>
<dbReference type="SMART" id="SM00091">
    <property type="entry name" value="PAS"/>
    <property type="match status" value="2"/>
</dbReference>
<dbReference type="PANTHER" id="PTHR43065:SF49">
    <property type="entry name" value="HISTIDINE KINASE"/>
    <property type="match status" value="1"/>
</dbReference>
<keyword evidence="4" id="KW-0808">Transferase</keyword>
<dbReference type="InterPro" id="IPR036890">
    <property type="entry name" value="HATPase_C_sf"/>
</dbReference>
<feature type="domain" description="Histidine kinase" evidence="11">
    <location>
        <begin position="288"/>
        <end position="508"/>
    </location>
</feature>
<evidence type="ECO:0000256" key="5">
    <source>
        <dbReference type="ARBA" id="ARBA00022741"/>
    </source>
</evidence>
<dbReference type="CDD" id="cd00082">
    <property type="entry name" value="HisKA"/>
    <property type="match status" value="1"/>
</dbReference>
<dbReference type="SMART" id="SM00388">
    <property type="entry name" value="HisKA"/>
    <property type="match status" value="1"/>
</dbReference>
<dbReference type="InterPro" id="IPR001789">
    <property type="entry name" value="Sig_transdc_resp-reg_receiver"/>
</dbReference>
<keyword evidence="3 9" id="KW-0597">Phosphoprotein</keyword>
<dbReference type="Proteomes" id="UP000294360">
    <property type="component" value="Chromosome"/>
</dbReference>
<dbReference type="Gene3D" id="3.40.50.2300">
    <property type="match status" value="1"/>
</dbReference>
<dbReference type="Pfam" id="PF13426">
    <property type="entry name" value="PAS_9"/>
    <property type="match status" value="1"/>
</dbReference>
<evidence type="ECO:0000256" key="2">
    <source>
        <dbReference type="ARBA" id="ARBA00012438"/>
    </source>
</evidence>
<dbReference type="Gene3D" id="3.30.565.10">
    <property type="entry name" value="Histidine kinase-like ATPase, C-terminal domain"/>
    <property type="match status" value="1"/>
</dbReference>
<dbReference type="Pfam" id="PF00512">
    <property type="entry name" value="HisKA"/>
    <property type="match status" value="1"/>
</dbReference>
<dbReference type="InterPro" id="IPR001610">
    <property type="entry name" value="PAC"/>
</dbReference>
<evidence type="ECO:0000256" key="10">
    <source>
        <dbReference type="SAM" id="Coils"/>
    </source>
</evidence>